<dbReference type="PROSITE" id="PS51898">
    <property type="entry name" value="TYR_RECOMBINASE"/>
    <property type="match status" value="1"/>
</dbReference>
<evidence type="ECO:0000256" key="1">
    <source>
        <dbReference type="ARBA" id="ARBA00008857"/>
    </source>
</evidence>
<dbReference type="SUPFAM" id="SSF56349">
    <property type="entry name" value="DNA breaking-rejoining enzymes"/>
    <property type="match status" value="1"/>
</dbReference>
<dbReference type="Pfam" id="PF00589">
    <property type="entry name" value="Phage_integrase"/>
    <property type="match status" value="1"/>
</dbReference>
<dbReference type="GO" id="GO:0006310">
    <property type="term" value="P:DNA recombination"/>
    <property type="evidence" value="ECO:0007669"/>
    <property type="project" value="UniProtKB-KW"/>
</dbReference>
<evidence type="ECO:0000256" key="3">
    <source>
        <dbReference type="ARBA" id="ARBA00023125"/>
    </source>
</evidence>
<dbReference type="InterPro" id="IPR011010">
    <property type="entry name" value="DNA_brk_join_enz"/>
</dbReference>
<dbReference type="AlphaFoldDB" id="A0A411E897"/>
<evidence type="ECO:0000259" key="5">
    <source>
        <dbReference type="PROSITE" id="PS51898"/>
    </source>
</evidence>
<gene>
    <name evidence="6" type="ORF">EQY75_05035</name>
</gene>
<dbReference type="PANTHER" id="PTHR30349:SF41">
    <property type="entry name" value="INTEGRASE_RECOMBINASE PROTEIN MJ0367-RELATED"/>
    <property type="match status" value="1"/>
</dbReference>
<dbReference type="GO" id="GO:0015074">
    <property type="term" value="P:DNA integration"/>
    <property type="evidence" value="ECO:0007669"/>
    <property type="project" value="UniProtKB-KW"/>
</dbReference>
<dbReference type="PANTHER" id="PTHR30349">
    <property type="entry name" value="PHAGE INTEGRASE-RELATED"/>
    <property type="match status" value="1"/>
</dbReference>
<feature type="domain" description="Tyr recombinase" evidence="5">
    <location>
        <begin position="198"/>
        <end position="370"/>
    </location>
</feature>
<name>A0A411E897_9FLAO</name>
<dbReference type="Gene3D" id="1.10.150.130">
    <property type="match status" value="1"/>
</dbReference>
<evidence type="ECO:0000256" key="4">
    <source>
        <dbReference type="ARBA" id="ARBA00023172"/>
    </source>
</evidence>
<keyword evidence="7" id="KW-1185">Reference proteome</keyword>
<proteinExistence type="inferred from homology"/>
<dbReference type="Gene3D" id="1.10.443.10">
    <property type="entry name" value="Intergrase catalytic core"/>
    <property type="match status" value="1"/>
</dbReference>
<evidence type="ECO:0000256" key="2">
    <source>
        <dbReference type="ARBA" id="ARBA00022908"/>
    </source>
</evidence>
<organism evidence="6 7">
    <name type="scientific">Muriicola soli</name>
    <dbReference type="NCBI Taxonomy" id="2507538"/>
    <lineage>
        <taxon>Bacteria</taxon>
        <taxon>Pseudomonadati</taxon>
        <taxon>Bacteroidota</taxon>
        <taxon>Flavobacteriia</taxon>
        <taxon>Flavobacteriales</taxon>
        <taxon>Flavobacteriaceae</taxon>
        <taxon>Muriicola</taxon>
    </lineage>
</organism>
<dbReference type="InterPro" id="IPR002104">
    <property type="entry name" value="Integrase_catalytic"/>
</dbReference>
<dbReference type="InterPro" id="IPR013762">
    <property type="entry name" value="Integrase-like_cat_sf"/>
</dbReference>
<dbReference type="Pfam" id="PF13495">
    <property type="entry name" value="Phage_int_SAM_4"/>
    <property type="match status" value="1"/>
</dbReference>
<dbReference type="InterPro" id="IPR010998">
    <property type="entry name" value="Integrase_recombinase_N"/>
</dbReference>
<dbReference type="Proteomes" id="UP000290889">
    <property type="component" value="Chromosome"/>
</dbReference>
<evidence type="ECO:0000313" key="6">
    <source>
        <dbReference type="EMBL" id="QBA63955.1"/>
    </source>
</evidence>
<dbReference type="InterPro" id="IPR004107">
    <property type="entry name" value="Integrase_SAM-like_N"/>
</dbReference>
<protein>
    <submittedName>
        <fullName evidence="6">Integrase</fullName>
    </submittedName>
</protein>
<comment type="similarity">
    <text evidence="1">Belongs to the 'phage' integrase family.</text>
</comment>
<keyword evidence="4" id="KW-0233">DNA recombination</keyword>
<sequence>MVKVQLSLFIHRGRRWMKVDFTPSHGVGEYIKKYPGIRWSKTHCCYCIPYSKRGLHEMFTYLRKRSYYVDYSAIKSAGPTPSLRYKEKRKPKWERLEKNSKSVYREYKAFLEGQRLSPSTVEVYTNFIVEFLLFIGDKPLVKVNNMLIQRFVERLVSDKNYSISSHRQLISAIKHFGERFTLSGIEVTLLKRPKRYKRLPIVLSRQEIISLLRSTANLKHRTALALLYSAGLRISELLNLKNADIDLDRRQIRIEKGKGRKDRYVLMAESVVPLLHNYLITYNPVEYLIEGADGRAYSAGSVRNFLRKACKKAGIKKRVTPHTLRHSFATHLIENGVNMRHVQELLGHSKPETTMIYTHIAKKDLLQIRSPLDDAVLHGLGPHKNPAKLSLSGGFDG</sequence>
<dbReference type="OrthoDB" id="9801717at2"/>
<dbReference type="KEGG" id="mur:EQY75_05035"/>
<keyword evidence="2" id="KW-0229">DNA integration</keyword>
<accession>A0A411E897</accession>
<evidence type="ECO:0000313" key="7">
    <source>
        <dbReference type="Proteomes" id="UP000290889"/>
    </source>
</evidence>
<reference evidence="6 7" key="1">
    <citation type="submission" date="2019-01" db="EMBL/GenBank/DDBJ databases">
        <title>Muriicola soli sp. nov., isolated from soil.</title>
        <authorList>
            <person name="Kang H.J."/>
            <person name="Kim S.B."/>
        </authorList>
    </citation>
    <scope>NUCLEOTIDE SEQUENCE [LARGE SCALE GENOMIC DNA]</scope>
    <source>
        <strain evidence="6 7">MMS17-SY002</strain>
    </source>
</reference>
<dbReference type="GO" id="GO:0003677">
    <property type="term" value="F:DNA binding"/>
    <property type="evidence" value="ECO:0007669"/>
    <property type="project" value="UniProtKB-KW"/>
</dbReference>
<dbReference type="EMBL" id="CP035544">
    <property type="protein sequence ID" value="QBA63955.1"/>
    <property type="molecule type" value="Genomic_DNA"/>
</dbReference>
<keyword evidence="3" id="KW-0238">DNA-binding</keyword>
<dbReference type="InterPro" id="IPR050090">
    <property type="entry name" value="Tyrosine_recombinase_XerCD"/>
</dbReference>
<dbReference type="NCBIfam" id="NF040815">
    <property type="entry name" value="recomb_XerA_Arch"/>
    <property type="match status" value="1"/>
</dbReference>